<dbReference type="EMBL" id="OFSN01000001">
    <property type="protein sequence ID" value="SOY40319.1"/>
    <property type="molecule type" value="Genomic_DNA"/>
</dbReference>
<accession>A0A975WPM4</accession>
<name>A0A975WPM4_9BURK</name>
<reference evidence="1 2" key="1">
    <citation type="submission" date="2018-01" db="EMBL/GenBank/DDBJ databases">
        <authorList>
            <person name="Clerissi C."/>
        </authorList>
    </citation>
    <scope>NUCLEOTIDE SEQUENCE [LARGE SCALE GENOMIC DNA]</scope>
    <source>
        <strain evidence="1">Cupriavidus taiwanensis LMG 19430</strain>
    </source>
</reference>
<dbReference type="AlphaFoldDB" id="A0A975WPM4"/>
<proteinExistence type="predicted"/>
<evidence type="ECO:0000313" key="1">
    <source>
        <dbReference type="EMBL" id="SOY40319.1"/>
    </source>
</evidence>
<evidence type="ECO:0000313" key="2">
    <source>
        <dbReference type="Proteomes" id="UP000257016"/>
    </source>
</evidence>
<protein>
    <submittedName>
        <fullName evidence="1">Uncharacterized protein</fullName>
    </submittedName>
</protein>
<gene>
    <name evidence="1" type="ORF">CBM2586_A10284</name>
</gene>
<organism evidence="1 2">
    <name type="scientific">Cupriavidus taiwanensis</name>
    <dbReference type="NCBI Taxonomy" id="164546"/>
    <lineage>
        <taxon>Bacteria</taxon>
        <taxon>Pseudomonadati</taxon>
        <taxon>Pseudomonadota</taxon>
        <taxon>Betaproteobacteria</taxon>
        <taxon>Burkholderiales</taxon>
        <taxon>Burkholderiaceae</taxon>
        <taxon>Cupriavidus</taxon>
    </lineage>
</organism>
<comment type="caution">
    <text evidence="1">The sequence shown here is derived from an EMBL/GenBank/DDBJ whole genome shotgun (WGS) entry which is preliminary data.</text>
</comment>
<dbReference type="Proteomes" id="UP000257016">
    <property type="component" value="Unassembled WGS sequence"/>
</dbReference>
<sequence length="64" mass="7338">MTEILVTFSTTEYSRRFHMRCVEQWYFAPRSLALIESEVALSAHAGLTPRGEHGNKVRAACRVR</sequence>